<feature type="transmembrane region" description="Helical" evidence="7">
    <location>
        <begin position="132"/>
        <end position="157"/>
    </location>
</feature>
<dbReference type="InterPro" id="IPR000515">
    <property type="entry name" value="MetI-like"/>
</dbReference>
<proteinExistence type="inferred from homology"/>
<evidence type="ECO:0000256" key="5">
    <source>
        <dbReference type="ARBA" id="ARBA00022989"/>
    </source>
</evidence>
<evidence type="ECO:0000256" key="1">
    <source>
        <dbReference type="ARBA" id="ARBA00004651"/>
    </source>
</evidence>
<dbReference type="Pfam" id="PF00528">
    <property type="entry name" value="BPD_transp_1"/>
    <property type="match status" value="1"/>
</dbReference>
<dbReference type="PANTHER" id="PTHR43163:SF6">
    <property type="entry name" value="DIPEPTIDE TRANSPORT SYSTEM PERMEASE PROTEIN DPPB-RELATED"/>
    <property type="match status" value="1"/>
</dbReference>
<comment type="similarity">
    <text evidence="7">Belongs to the binding-protein-dependent transport system permease family.</text>
</comment>
<dbReference type="PANTHER" id="PTHR43163">
    <property type="entry name" value="DIPEPTIDE TRANSPORT SYSTEM PERMEASE PROTEIN DPPB-RELATED"/>
    <property type="match status" value="1"/>
</dbReference>
<dbReference type="InterPro" id="IPR045621">
    <property type="entry name" value="BPD_transp_1_N"/>
</dbReference>
<dbReference type="Pfam" id="PF19300">
    <property type="entry name" value="BPD_transp_1_N"/>
    <property type="match status" value="1"/>
</dbReference>
<keyword evidence="10" id="KW-1185">Reference proteome</keyword>
<feature type="transmembrane region" description="Helical" evidence="7">
    <location>
        <begin position="276"/>
        <end position="299"/>
    </location>
</feature>
<dbReference type="InterPro" id="IPR035906">
    <property type="entry name" value="MetI-like_sf"/>
</dbReference>
<evidence type="ECO:0000256" key="2">
    <source>
        <dbReference type="ARBA" id="ARBA00022448"/>
    </source>
</evidence>
<keyword evidence="5 7" id="KW-1133">Transmembrane helix</keyword>
<evidence type="ECO:0000256" key="6">
    <source>
        <dbReference type="ARBA" id="ARBA00023136"/>
    </source>
</evidence>
<keyword evidence="2 7" id="KW-0813">Transport</keyword>
<evidence type="ECO:0000256" key="4">
    <source>
        <dbReference type="ARBA" id="ARBA00022692"/>
    </source>
</evidence>
<name>A0ABZ1BYY1_9FIRM</name>
<dbReference type="CDD" id="cd06261">
    <property type="entry name" value="TM_PBP2"/>
    <property type="match status" value="1"/>
</dbReference>
<comment type="subcellular location">
    <subcellularLocation>
        <location evidence="1 7">Cell membrane</location>
        <topology evidence="1 7">Multi-pass membrane protein</topology>
    </subcellularLocation>
</comment>
<keyword evidence="3" id="KW-1003">Cell membrane</keyword>
<protein>
    <submittedName>
        <fullName evidence="9">ABC transporter permease</fullName>
    </submittedName>
</protein>
<feature type="transmembrane region" description="Helical" evidence="7">
    <location>
        <begin position="227"/>
        <end position="248"/>
    </location>
</feature>
<evidence type="ECO:0000259" key="8">
    <source>
        <dbReference type="PROSITE" id="PS50928"/>
    </source>
</evidence>
<evidence type="ECO:0000256" key="7">
    <source>
        <dbReference type="RuleBase" id="RU363032"/>
    </source>
</evidence>
<dbReference type="Gene3D" id="1.10.3720.10">
    <property type="entry name" value="MetI-like"/>
    <property type="match status" value="1"/>
</dbReference>
<evidence type="ECO:0000313" key="10">
    <source>
        <dbReference type="Proteomes" id="UP001332192"/>
    </source>
</evidence>
<keyword evidence="4 7" id="KW-0812">Transmembrane</keyword>
<evidence type="ECO:0000256" key="3">
    <source>
        <dbReference type="ARBA" id="ARBA00022475"/>
    </source>
</evidence>
<dbReference type="PROSITE" id="PS50928">
    <property type="entry name" value="ABC_TM1"/>
    <property type="match status" value="1"/>
</dbReference>
<accession>A0ABZ1BYY1</accession>
<keyword evidence="6 7" id="KW-0472">Membrane</keyword>
<dbReference type="SUPFAM" id="SSF161098">
    <property type="entry name" value="MetI-like"/>
    <property type="match status" value="1"/>
</dbReference>
<dbReference type="Proteomes" id="UP001332192">
    <property type="component" value="Chromosome"/>
</dbReference>
<dbReference type="RefSeq" id="WP_324717202.1">
    <property type="nucleotide sequence ID" value="NZ_CP141615.1"/>
</dbReference>
<feature type="transmembrane region" description="Helical" evidence="7">
    <location>
        <begin position="100"/>
        <end position="120"/>
    </location>
</feature>
<evidence type="ECO:0000313" key="9">
    <source>
        <dbReference type="EMBL" id="WRP17931.1"/>
    </source>
</evidence>
<feature type="transmembrane region" description="Helical" evidence="7">
    <location>
        <begin position="169"/>
        <end position="189"/>
    </location>
</feature>
<gene>
    <name evidence="9" type="ORF">U7230_02655</name>
</gene>
<organism evidence="9 10">
    <name type="scientific">Carboxydichorda subterranea</name>
    <dbReference type="NCBI Taxonomy" id="3109565"/>
    <lineage>
        <taxon>Bacteria</taxon>
        <taxon>Bacillati</taxon>
        <taxon>Bacillota</taxon>
        <taxon>Limnochordia</taxon>
        <taxon>Limnochordales</taxon>
        <taxon>Geochordaceae</taxon>
        <taxon>Carboxydichorda</taxon>
    </lineage>
</organism>
<sequence>MTRYLVRRTGVLLVVLLGIVAVTFGLLRVAPGDPARLIAGPDAPPETVMALRHELGLDRPMAEQFVLFVGQVVRGDLGQSFQTGRPVLEEIGWRYVNTGILALTAVGLASLAGIAAGMLAARYPYSAVDSAIMSGALAGVSAPVFWLGLLLMWLFAVKLRWLPTSGAGSLRHLILPAITLGAALTATIARMTRSSLLEVIEEDYIRTARAYGVAERSILLRHALRNAFLPILTVIGLQLGYSLAGAVLTESVFAWPGMGRLIAGAIFTRDYPVVQAGLLVVAVTFAAINFAVDVLYAWLDPRIRYD</sequence>
<feature type="domain" description="ABC transmembrane type-1" evidence="8">
    <location>
        <begin position="95"/>
        <end position="292"/>
    </location>
</feature>
<reference evidence="9 10" key="1">
    <citation type="journal article" date="2024" name="Front. Microbiol.">
        <title>Novel thermophilic genera Geochorda gen. nov. and Carboxydochorda gen. nov. from the deep terrestrial subsurface reveal the ecophysiological diversity in the class Limnochordia.</title>
        <authorList>
            <person name="Karnachuk O.V."/>
            <person name="Lukina A.P."/>
            <person name="Avakyan M.R."/>
            <person name="Kadnikov V.V."/>
            <person name="Begmatov S."/>
            <person name="Beletsky A.V."/>
            <person name="Vlasova K.G."/>
            <person name="Novikov A.A."/>
            <person name="Shcherbakova V.A."/>
            <person name="Mardanov A.V."/>
            <person name="Ravin N.V."/>
        </authorList>
    </citation>
    <scope>NUCLEOTIDE SEQUENCE [LARGE SCALE GENOMIC DNA]</scope>
    <source>
        <strain evidence="9 10">L945</strain>
    </source>
</reference>
<dbReference type="EMBL" id="CP141615">
    <property type="protein sequence ID" value="WRP17931.1"/>
    <property type="molecule type" value="Genomic_DNA"/>
</dbReference>
<feature type="transmembrane region" description="Helical" evidence="7">
    <location>
        <begin position="12"/>
        <end position="30"/>
    </location>
</feature>